<protein>
    <recommendedName>
        <fullName evidence="4">PLC-like phosphodiesterase</fullName>
    </recommendedName>
</protein>
<dbReference type="Gene3D" id="3.20.20.190">
    <property type="entry name" value="Phosphatidylinositol (PI) phosphodiesterase"/>
    <property type="match status" value="1"/>
</dbReference>
<sequence length="203" mass="22273">MHLLYLAANLTVLLATTWCITIPEKRTSVCNGHAELCDRSYGNIIYVGAHDSFAYSTDPLALARDQEIDIPSQLALGNDNDGVLHFCHTSCLLFDGGTVEAYLTTVKTFLDANPNEVLTLIFTNPEGQSLPGQWEPAFSNSGIKDLAYVPPHLPMKQSDWPTLREMIDSGKRVVVFLDAGANGIDGGVVDFILPEFDMVWETP</sequence>
<reference evidence="2 3" key="1">
    <citation type="submission" date="2014-04" db="EMBL/GenBank/DDBJ databases">
        <authorList>
            <consortium name="DOE Joint Genome Institute"/>
            <person name="Kuo A."/>
            <person name="Tarkka M."/>
            <person name="Buscot F."/>
            <person name="Kohler A."/>
            <person name="Nagy L.G."/>
            <person name="Floudas D."/>
            <person name="Copeland A."/>
            <person name="Barry K.W."/>
            <person name="Cichocki N."/>
            <person name="Veneault-Fourrey C."/>
            <person name="LaButti K."/>
            <person name="Lindquist E.A."/>
            <person name="Lipzen A."/>
            <person name="Lundell T."/>
            <person name="Morin E."/>
            <person name="Murat C."/>
            <person name="Sun H."/>
            <person name="Tunlid A."/>
            <person name="Henrissat B."/>
            <person name="Grigoriev I.V."/>
            <person name="Hibbett D.S."/>
            <person name="Martin F."/>
            <person name="Nordberg H.P."/>
            <person name="Cantor M.N."/>
            <person name="Hua S.X."/>
        </authorList>
    </citation>
    <scope>NUCLEOTIDE SEQUENCE [LARGE SCALE GENOMIC DNA]</scope>
    <source>
        <strain evidence="2 3">F 1598</strain>
    </source>
</reference>
<dbReference type="PANTHER" id="PTHR13593">
    <property type="match status" value="1"/>
</dbReference>
<feature type="signal peptide" evidence="1">
    <location>
        <begin position="1"/>
        <end position="19"/>
    </location>
</feature>
<dbReference type="Pfam" id="PF26146">
    <property type="entry name" value="PI-PLC_X"/>
    <property type="match status" value="1"/>
</dbReference>
<dbReference type="OrthoDB" id="7984201at2759"/>
<dbReference type="PANTHER" id="PTHR13593:SF140">
    <property type="entry name" value="PLC-LIKE PHOSPHODIESTERASE"/>
    <property type="match status" value="1"/>
</dbReference>
<dbReference type="STRING" id="765440.A0A0C3ARR9"/>
<dbReference type="InterPro" id="IPR051057">
    <property type="entry name" value="PI-PLC_domain"/>
</dbReference>
<reference evidence="3" key="2">
    <citation type="submission" date="2015-01" db="EMBL/GenBank/DDBJ databases">
        <title>Evolutionary Origins and Diversification of the Mycorrhizal Mutualists.</title>
        <authorList>
            <consortium name="DOE Joint Genome Institute"/>
            <consortium name="Mycorrhizal Genomics Consortium"/>
            <person name="Kohler A."/>
            <person name="Kuo A."/>
            <person name="Nagy L.G."/>
            <person name="Floudas D."/>
            <person name="Copeland A."/>
            <person name="Barry K.W."/>
            <person name="Cichocki N."/>
            <person name="Veneault-Fourrey C."/>
            <person name="LaButti K."/>
            <person name="Lindquist E.A."/>
            <person name="Lipzen A."/>
            <person name="Lundell T."/>
            <person name="Morin E."/>
            <person name="Murat C."/>
            <person name="Riley R."/>
            <person name="Ohm R."/>
            <person name="Sun H."/>
            <person name="Tunlid A."/>
            <person name="Henrissat B."/>
            <person name="Grigoriev I.V."/>
            <person name="Hibbett D.S."/>
            <person name="Martin F."/>
        </authorList>
    </citation>
    <scope>NUCLEOTIDE SEQUENCE [LARGE SCALE GENOMIC DNA]</scope>
    <source>
        <strain evidence="3">F 1598</strain>
    </source>
</reference>
<dbReference type="InterPro" id="IPR017946">
    <property type="entry name" value="PLC-like_Pdiesterase_TIM-brl"/>
</dbReference>
<organism evidence="2 3">
    <name type="scientific">Piloderma croceum (strain F 1598)</name>
    <dbReference type="NCBI Taxonomy" id="765440"/>
    <lineage>
        <taxon>Eukaryota</taxon>
        <taxon>Fungi</taxon>
        <taxon>Dikarya</taxon>
        <taxon>Basidiomycota</taxon>
        <taxon>Agaricomycotina</taxon>
        <taxon>Agaricomycetes</taxon>
        <taxon>Agaricomycetidae</taxon>
        <taxon>Atheliales</taxon>
        <taxon>Atheliaceae</taxon>
        <taxon>Piloderma</taxon>
    </lineage>
</organism>
<dbReference type="EMBL" id="KN833033">
    <property type="protein sequence ID" value="KIM76608.1"/>
    <property type="molecule type" value="Genomic_DNA"/>
</dbReference>
<accession>A0A0C3ARR9</accession>
<dbReference type="Proteomes" id="UP000054166">
    <property type="component" value="Unassembled WGS sequence"/>
</dbReference>
<dbReference type="GO" id="GO:0008081">
    <property type="term" value="F:phosphoric diester hydrolase activity"/>
    <property type="evidence" value="ECO:0007669"/>
    <property type="project" value="InterPro"/>
</dbReference>
<proteinExistence type="predicted"/>
<dbReference type="HOGENOM" id="CLU_037358_3_0_1"/>
<evidence type="ECO:0008006" key="4">
    <source>
        <dbReference type="Google" id="ProtNLM"/>
    </source>
</evidence>
<gene>
    <name evidence="2" type="ORF">PILCRDRAFT_826165</name>
</gene>
<keyword evidence="3" id="KW-1185">Reference proteome</keyword>
<dbReference type="GO" id="GO:0006629">
    <property type="term" value="P:lipid metabolic process"/>
    <property type="evidence" value="ECO:0007669"/>
    <property type="project" value="InterPro"/>
</dbReference>
<evidence type="ECO:0000313" key="3">
    <source>
        <dbReference type="Proteomes" id="UP000054166"/>
    </source>
</evidence>
<keyword evidence="1" id="KW-0732">Signal</keyword>
<evidence type="ECO:0000256" key="1">
    <source>
        <dbReference type="SAM" id="SignalP"/>
    </source>
</evidence>
<evidence type="ECO:0000313" key="2">
    <source>
        <dbReference type="EMBL" id="KIM76608.1"/>
    </source>
</evidence>
<name>A0A0C3ARR9_PILCF</name>
<feature type="chain" id="PRO_5002161309" description="PLC-like phosphodiesterase" evidence="1">
    <location>
        <begin position="20"/>
        <end position="203"/>
    </location>
</feature>
<dbReference type="InParanoid" id="A0A0C3ARR9"/>
<dbReference type="SUPFAM" id="SSF51695">
    <property type="entry name" value="PLC-like phosphodiesterases"/>
    <property type="match status" value="1"/>
</dbReference>
<dbReference type="AlphaFoldDB" id="A0A0C3ARR9"/>